<reference evidence="3 5" key="2">
    <citation type="submission" date="2021-03" db="EMBL/GenBank/DDBJ databases">
        <title>Genomic Encyclopedia of Type Strains, Phase IV (KMG-IV): sequencing the most valuable type-strain genomes for metagenomic binning, comparative biology and taxonomic classification.</title>
        <authorList>
            <person name="Goeker M."/>
        </authorList>
    </citation>
    <scope>NUCLEOTIDE SEQUENCE [LARGE SCALE GENOMIC DNA]</scope>
    <source>
        <strain evidence="3 5">DSM 40499</strain>
    </source>
</reference>
<evidence type="ECO:0000259" key="1">
    <source>
        <dbReference type="PROSITE" id="PS50075"/>
    </source>
</evidence>
<dbReference type="AlphaFoldDB" id="A0A1B1AYA0"/>
<dbReference type="PROSITE" id="PS50075">
    <property type="entry name" value="CARRIER"/>
    <property type="match status" value="1"/>
</dbReference>
<sequence length="91" mass="10043">MTSEPISREQIAEITIECLATELEISPSDIDVLDVLKGLPGADSMKLLRVVSKLERQWDSEFDDEAIFGAETVDDLITLVQKHIGEEPATS</sequence>
<dbReference type="InterPro" id="IPR009081">
    <property type="entry name" value="PP-bd_ACP"/>
</dbReference>
<protein>
    <submittedName>
        <fullName evidence="3">Acyl carrier protein</fullName>
    </submittedName>
</protein>
<dbReference type="Gene3D" id="1.10.1200.10">
    <property type="entry name" value="ACP-like"/>
    <property type="match status" value="1"/>
</dbReference>
<dbReference type="EMBL" id="CP016279">
    <property type="protein sequence ID" value="ANP51502.1"/>
    <property type="molecule type" value="Genomic_DNA"/>
</dbReference>
<dbReference type="RefSeq" id="WP_067306052.1">
    <property type="nucleotide sequence ID" value="NZ_CP016279.1"/>
</dbReference>
<evidence type="ECO:0000313" key="2">
    <source>
        <dbReference type="EMBL" id="ANP51502.1"/>
    </source>
</evidence>
<dbReference type="Pfam" id="PF00550">
    <property type="entry name" value="PP-binding"/>
    <property type="match status" value="1"/>
</dbReference>
<evidence type="ECO:0000313" key="4">
    <source>
        <dbReference type="Proteomes" id="UP000092659"/>
    </source>
</evidence>
<dbReference type="Proteomes" id="UP001519309">
    <property type="component" value="Unassembled WGS sequence"/>
</dbReference>
<feature type="domain" description="Carrier" evidence="1">
    <location>
        <begin position="9"/>
        <end position="84"/>
    </location>
</feature>
<name>A0A1B1AYA0_9ACTN</name>
<dbReference type="SUPFAM" id="SSF47336">
    <property type="entry name" value="ACP-like"/>
    <property type="match status" value="1"/>
</dbReference>
<dbReference type="KEGG" id="sgs:AVL59_19505"/>
<dbReference type="STRING" id="68214.AVL59_19505"/>
<keyword evidence="5" id="KW-1185">Reference proteome</keyword>
<dbReference type="InterPro" id="IPR036736">
    <property type="entry name" value="ACP-like_sf"/>
</dbReference>
<reference evidence="2 4" key="1">
    <citation type="submission" date="2016-06" db="EMBL/GenBank/DDBJ databases">
        <title>Complete genome sequence of Streptomyces griseochromogenes ATCC 14511, the Blasticidin S producer.</title>
        <authorList>
            <person name="Wu L."/>
        </authorList>
    </citation>
    <scope>NUCLEOTIDE SEQUENCE [LARGE SCALE GENOMIC DNA]</scope>
    <source>
        <strain evidence="2 4">ATCC 14511</strain>
    </source>
</reference>
<dbReference type="Proteomes" id="UP000092659">
    <property type="component" value="Chromosome"/>
</dbReference>
<evidence type="ECO:0000313" key="5">
    <source>
        <dbReference type="Proteomes" id="UP001519309"/>
    </source>
</evidence>
<dbReference type="EMBL" id="JAGGLP010000005">
    <property type="protein sequence ID" value="MBP2049732.1"/>
    <property type="molecule type" value="Genomic_DNA"/>
</dbReference>
<organism evidence="2 4">
    <name type="scientific">Streptomyces griseochromogenes</name>
    <dbReference type="NCBI Taxonomy" id="68214"/>
    <lineage>
        <taxon>Bacteria</taxon>
        <taxon>Bacillati</taxon>
        <taxon>Actinomycetota</taxon>
        <taxon>Actinomycetes</taxon>
        <taxon>Kitasatosporales</taxon>
        <taxon>Streptomycetaceae</taxon>
        <taxon>Streptomyces</taxon>
    </lineage>
</organism>
<dbReference type="OrthoDB" id="3629761at2"/>
<evidence type="ECO:0000313" key="3">
    <source>
        <dbReference type="EMBL" id="MBP2049732.1"/>
    </source>
</evidence>
<gene>
    <name evidence="2" type="ORF">AVL59_19505</name>
    <name evidence="3" type="ORF">J2Z21_002668</name>
</gene>
<accession>A0A1B1AYA0</accession>
<proteinExistence type="predicted"/>